<dbReference type="Gene3D" id="3.40.50.1000">
    <property type="entry name" value="HAD superfamily/HAD-like"/>
    <property type="match status" value="1"/>
</dbReference>
<evidence type="ECO:0000256" key="1">
    <source>
        <dbReference type="ARBA" id="ARBA00001946"/>
    </source>
</evidence>
<name>A0A542ZX74_RARFA</name>
<gene>
    <name evidence="4" type="ORF">FB461_1427</name>
</gene>
<dbReference type="AlphaFoldDB" id="A0A542ZX74"/>
<dbReference type="InterPro" id="IPR051400">
    <property type="entry name" value="HAD-like_hydrolase"/>
</dbReference>
<dbReference type="PANTHER" id="PTHR46470">
    <property type="entry name" value="N-ACYLNEURAMINATE-9-PHOSPHATASE"/>
    <property type="match status" value="1"/>
</dbReference>
<evidence type="ECO:0000256" key="2">
    <source>
        <dbReference type="ARBA" id="ARBA00022801"/>
    </source>
</evidence>
<dbReference type="SFLD" id="SFLDS00003">
    <property type="entry name" value="Haloacid_Dehalogenase"/>
    <property type="match status" value="1"/>
</dbReference>
<dbReference type="EMBL" id="VFOS01000001">
    <property type="protein sequence ID" value="TQL64899.1"/>
    <property type="molecule type" value="Genomic_DNA"/>
</dbReference>
<keyword evidence="5" id="KW-1185">Reference proteome</keyword>
<proteinExistence type="predicted"/>
<dbReference type="SUPFAM" id="SSF56784">
    <property type="entry name" value="HAD-like"/>
    <property type="match status" value="1"/>
</dbReference>
<dbReference type="PANTHER" id="PTHR46470:SF4">
    <property type="entry name" value="5-AMINO-6-(5-PHOSPHO-D-RIBITYLAMINO)URACIL PHOSPHATASE YIGB"/>
    <property type="match status" value="1"/>
</dbReference>
<dbReference type="SFLD" id="SFLDG01129">
    <property type="entry name" value="C1.5:_HAD__Beta-PGM__Phosphata"/>
    <property type="match status" value="1"/>
</dbReference>
<dbReference type="Proteomes" id="UP000315389">
    <property type="component" value="Unassembled WGS sequence"/>
</dbReference>
<reference evidence="4 5" key="1">
    <citation type="submission" date="2019-06" db="EMBL/GenBank/DDBJ databases">
        <title>Sequencing the genomes of 1000 actinobacteria strains.</title>
        <authorList>
            <person name="Klenk H.-P."/>
        </authorList>
    </citation>
    <scope>NUCLEOTIDE SEQUENCE [LARGE SCALE GENOMIC DNA]</scope>
    <source>
        <strain evidence="4 5">DSM 4813</strain>
    </source>
</reference>
<comment type="caution">
    <text evidence="4">The sequence shown here is derived from an EMBL/GenBank/DDBJ whole genome shotgun (WGS) entry which is preliminary data.</text>
</comment>
<accession>A0A542ZX74</accession>
<dbReference type="RefSeq" id="WP_142120177.1">
    <property type="nucleotide sequence ID" value="NZ_BAAASV010000002.1"/>
</dbReference>
<evidence type="ECO:0000313" key="4">
    <source>
        <dbReference type="EMBL" id="TQL64899.1"/>
    </source>
</evidence>
<dbReference type="InterPro" id="IPR023214">
    <property type="entry name" value="HAD_sf"/>
</dbReference>
<comment type="cofactor">
    <cofactor evidence="1">
        <name>Mg(2+)</name>
        <dbReference type="ChEBI" id="CHEBI:18420"/>
    </cofactor>
</comment>
<keyword evidence="2 4" id="KW-0378">Hydrolase</keyword>
<dbReference type="OrthoDB" id="9810501at2"/>
<dbReference type="PRINTS" id="PR00413">
    <property type="entry name" value="HADHALOGNASE"/>
</dbReference>
<evidence type="ECO:0000256" key="3">
    <source>
        <dbReference type="ARBA" id="ARBA00022842"/>
    </source>
</evidence>
<dbReference type="Gene3D" id="1.20.120.1600">
    <property type="match status" value="1"/>
</dbReference>
<organism evidence="4 5">
    <name type="scientific">Rarobacter faecitabidus</name>
    <dbReference type="NCBI Taxonomy" id="13243"/>
    <lineage>
        <taxon>Bacteria</taxon>
        <taxon>Bacillati</taxon>
        <taxon>Actinomycetota</taxon>
        <taxon>Actinomycetes</taxon>
        <taxon>Micrococcales</taxon>
        <taxon>Rarobacteraceae</taxon>
        <taxon>Rarobacter</taxon>
    </lineage>
</organism>
<protein>
    <submittedName>
        <fullName evidence="4">Putative hydrolase of the HAD superfamily</fullName>
    </submittedName>
</protein>
<dbReference type="GO" id="GO:0044281">
    <property type="term" value="P:small molecule metabolic process"/>
    <property type="evidence" value="ECO:0007669"/>
    <property type="project" value="UniProtKB-ARBA"/>
</dbReference>
<dbReference type="Pfam" id="PF00702">
    <property type="entry name" value="Hydrolase"/>
    <property type="match status" value="1"/>
</dbReference>
<keyword evidence="3" id="KW-0460">Magnesium</keyword>
<dbReference type="InterPro" id="IPR006439">
    <property type="entry name" value="HAD-SF_hydro_IA"/>
</dbReference>
<dbReference type="GO" id="GO:0016787">
    <property type="term" value="F:hydrolase activity"/>
    <property type="evidence" value="ECO:0007669"/>
    <property type="project" value="UniProtKB-KW"/>
</dbReference>
<sequence>MGSFKDEPSVPLRAVIVDIDDTIVDTKGAFAGALSEVARTYLPDLAEARHGEVVALWRRDPNGFYRAFTRGEMGFREQRLARAEQLQSQFGGAGIGTDGFDAWNEVFEAAFQANWRPFADAAPFFAAIAGAGLKLGAVSNADTAYQEKKLEVVGLGGHIQTLVGVDVLGYGKPSPRVFEIACDRLVVAAAETLYVGDELDIDARGARAAGLRGIWLDRPGARRGGPFDEDREAALADGIAVVESLDELAAELSLVPQVRDESTAS</sequence>
<dbReference type="NCBIfam" id="TIGR01549">
    <property type="entry name" value="HAD-SF-IA-v1"/>
    <property type="match status" value="1"/>
</dbReference>
<dbReference type="InterPro" id="IPR036412">
    <property type="entry name" value="HAD-like_sf"/>
</dbReference>
<evidence type="ECO:0000313" key="5">
    <source>
        <dbReference type="Proteomes" id="UP000315389"/>
    </source>
</evidence>